<dbReference type="AlphaFoldDB" id="A0A6G1QKG6"/>
<evidence type="ECO:0000313" key="2">
    <source>
        <dbReference type="Proteomes" id="UP000503349"/>
    </source>
</evidence>
<keyword evidence="2" id="KW-1185">Reference proteome</keyword>
<evidence type="ECO:0000313" key="1">
    <source>
        <dbReference type="EMBL" id="KAF3703171.1"/>
    </source>
</evidence>
<protein>
    <submittedName>
        <fullName evidence="1">Uncharacterized protein</fullName>
    </submittedName>
</protein>
<sequence length="64" mass="7223">MGLGHYITLPYQKTPSSGLVEEKVFTATEKEKNEQIKTMLHHYGTRKEVMMDAAVVKTVTLLIS</sequence>
<accession>A0A6G1QKG6</accession>
<proteinExistence type="predicted"/>
<gene>
    <name evidence="1" type="ORF">EXN66_Car018859</name>
</gene>
<name>A0A6G1QKG6_CHAAH</name>
<reference evidence="2" key="2">
    <citation type="submission" date="2019-02" db="EMBL/GenBank/DDBJ databases">
        <title>Opniocepnalus argus Var Kimnra genome.</title>
        <authorList>
            <person name="Zhou C."/>
            <person name="Xiao S."/>
        </authorList>
    </citation>
    <scope>NUCLEOTIDE SEQUENCE [LARGE SCALE GENOMIC DNA]</scope>
</reference>
<dbReference type="Proteomes" id="UP000503349">
    <property type="component" value="Chromosome 18"/>
</dbReference>
<reference evidence="1 2" key="1">
    <citation type="submission" date="2019-02" db="EMBL/GenBank/DDBJ databases">
        <title>Opniocepnalus argus genome.</title>
        <authorList>
            <person name="Zhou C."/>
            <person name="Xiao S."/>
        </authorList>
    </citation>
    <scope>NUCLEOTIDE SEQUENCE [LARGE SCALE GENOMIC DNA]</scope>
    <source>
        <strain evidence="1">OARG1902GOOAL</strain>
        <tissue evidence="1">Muscle</tissue>
    </source>
</reference>
<organism evidence="1 2">
    <name type="scientific">Channa argus</name>
    <name type="common">Northern snakehead</name>
    <name type="synonym">Ophicephalus argus</name>
    <dbReference type="NCBI Taxonomy" id="215402"/>
    <lineage>
        <taxon>Eukaryota</taxon>
        <taxon>Metazoa</taxon>
        <taxon>Chordata</taxon>
        <taxon>Craniata</taxon>
        <taxon>Vertebrata</taxon>
        <taxon>Euteleostomi</taxon>
        <taxon>Actinopterygii</taxon>
        <taxon>Neopterygii</taxon>
        <taxon>Teleostei</taxon>
        <taxon>Neoteleostei</taxon>
        <taxon>Acanthomorphata</taxon>
        <taxon>Anabantaria</taxon>
        <taxon>Anabantiformes</taxon>
        <taxon>Channoidei</taxon>
        <taxon>Channidae</taxon>
        <taxon>Channa</taxon>
    </lineage>
</organism>
<dbReference type="EMBL" id="CM015729">
    <property type="protein sequence ID" value="KAF3703171.1"/>
    <property type="molecule type" value="Genomic_DNA"/>
</dbReference>